<dbReference type="Proteomes" id="UP000540556">
    <property type="component" value="Unassembled WGS sequence"/>
</dbReference>
<dbReference type="GO" id="GO:0003989">
    <property type="term" value="F:acetyl-CoA carboxylase activity"/>
    <property type="evidence" value="ECO:0007669"/>
    <property type="project" value="InterPro"/>
</dbReference>
<evidence type="ECO:0000313" key="12">
    <source>
        <dbReference type="EMBL" id="MBB2205432.1"/>
    </source>
</evidence>
<evidence type="ECO:0000256" key="9">
    <source>
        <dbReference type="RuleBase" id="RU364072"/>
    </source>
</evidence>
<proteinExistence type="predicted"/>
<evidence type="ECO:0000256" key="1">
    <source>
        <dbReference type="ARBA" id="ARBA00003761"/>
    </source>
</evidence>
<evidence type="ECO:0000256" key="4">
    <source>
        <dbReference type="ARBA" id="ARBA00022516"/>
    </source>
</evidence>
<dbReference type="PRINTS" id="PR01071">
    <property type="entry name" value="ACOABIOTINCC"/>
</dbReference>
<dbReference type="AlphaFoldDB" id="A0A7W4PPA6"/>
<dbReference type="GO" id="GO:0009317">
    <property type="term" value="C:acetyl-CoA carboxylase complex"/>
    <property type="evidence" value="ECO:0007669"/>
    <property type="project" value="InterPro"/>
</dbReference>
<sequence length="155" mass="15414">MDIQQLRHLIDLLARSPLQELEITEGGQSIRLTRGPSGGTTGAGAGAGAGAASADPAAGAAGSPAPPPQAAPAPPPEAPRIITAPTYGVFHLSPSPGTPPYVAVGQDVQAGQQVGLVEAMKVFNAVKAALSGRVAQILVEDGAEVEAGTPLFRLA</sequence>
<dbReference type="CDD" id="cd06850">
    <property type="entry name" value="biotinyl_domain"/>
    <property type="match status" value="1"/>
</dbReference>
<comment type="function">
    <text evidence="1 9">This protein is a component of the acetyl coenzyme A carboxylase complex; first, biotin carboxylase catalyzes the carboxylation of the carrier protein and then the transcarboxylase transfers the carboxyl group to form malonyl-CoA.</text>
</comment>
<organism evidence="12 13">
    <name type="scientific">Gluconacetobacter takamatsuzukensis</name>
    <dbReference type="NCBI Taxonomy" id="1286190"/>
    <lineage>
        <taxon>Bacteria</taxon>
        <taxon>Pseudomonadati</taxon>
        <taxon>Pseudomonadota</taxon>
        <taxon>Alphaproteobacteria</taxon>
        <taxon>Acetobacterales</taxon>
        <taxon>Acetobacteraceae</taxon>
        <taxon>Gluconacetobacter</taxon>
    </lineage>
</organism>
<dbReference type="PANTHER" id="PTHR45266">
    <property type="entry name" value="OXALOACETATE DECARBOXYLASE ALPHA CHAIN"/>
    <property type="match status" value="1"/>
</dbReference>
<comment type="caution">
    <text evidence="12">The sequence shown here is derived from an EMBL/GenBank/DDBJ whole genome shotgun (WGS) entry which is preliminary data.</text>
</comment>
<dbReference type="InterPro" id="IPR001249">
    <property type="entry name" value="AcCoA_biotinCC"/>
</dbReference>
<keyword evidence="13" id="KW-1185">Reference proteome</keyword>
<dbReference type="SUPFAM" id="SSF51230">
    <property type="entry name" value="Single hybrid motif"/>
    <property type="match status" value="1"/>
</dbReference>
<evidence type="ECO:0000256" key="5">
    <source>
        <dbReference type="ARBA" id="ARBA00022832"/>
    </source>
</evidence>
<keyword evidence="4 9" id="KW-0444">Lipid biosynthesis</keyword>
<feature type="domain" description="Lipoyl-binding" evidence="11">
    <location>
        <begin position="79"/>
        <end position="155"/>
    </location>
</feature>
<dbReference type="PROSITE" id="PS50968">
    <property type="entry name" value="BIOTINYL_LIPOYL"/>
    <property type="match status" value="1"/>
</dbReference>
<evidence type="ECO:0000256" key="7">
    <source>
        <dbReference type="ARBA" id="ARBA00023160"/>
    </source>
</evidence>
<evidence type="ECO:0000256" key="10">
    <source>
        <dbReference type="SAM" id="MobiDB-lite"/>
    </source>
</evidence>
<feature type="compositionally biased region" description="Pro residues" evidence="10">
    <location>
        <begin position="64"/>
        <end position="78"/>
    </location>
</feature>
<protein>
    <recommendedName>
        <fullName evidence="3 9">Biotin carboxyl carrier protein of acetyl-CoA carboxylase</fullName>
    </recommendedName>
</protein>
<dbReference type="InterPro" id="IPR000089">
    <property type="entry name" value="Biotin_lipoyl"/>
</dbReference>
<evidence type="ECO:0000256" key="8">
    <source>
        <dbReference type="ARBA" id="ARBA00023267"/>
    </source>
</evidence>
<dbReference type="RefSeq" id="WP_182949964.1">
    <property type="nucleotide sequence ID" value="NZ_JABEQK010000007.1"/>
</dbReference>
<dbReference type="PROSITE" id="PS00188">
    <property type="entry name" value="BIOTIN"/>
    <property type="match status" value="1"/>
</dbReference>
<evidence type="ECO:0000256" key="6">
    <source>
        <dbReference type="ARBA" id="ARBA00023098"/>
    </source>
</evidence>
<dbReference type="InterPro" id="IPR001882">
    <property type="entry name" value="Biotin_BS"/>
</dbReference>
<dbReference type="GO" id="GO:0006633">
    <property type="term" value="P:fatty acid biosynthetic process"/>
    <property type="evidence" value="ECO:0007669"/>
    <property type="project" value="UniProtKB-UniPathway"/>
</dbReference>
<dbReference type="InterPro" id="IPR050709">
    <property type="entry name" value="Biotin_Carboxyl_Carrier/Decarb"/>
</dbReference>
<keyword evidence="8 9" id="KW-0092">Biotin</keyword>
<keyword evidence="6 9" id="KW-0443">Lipid metabolism</keyword>
<dbReference type="Pfam" id="PF00364">
    <property type="entry name" value="Biotin_lipoyl"/>
    <property type="match status" value="1"/>
</dbReference>
<name>A0A7W4PPA6_9PROT</name>
<keyword evidence="7 9" id="KW-0275">Fatty acid biosynthesis</keyword>
<accession>A0A7W4PPA6</accession>
<feature type="compositionally biased region" description="Low complexity" evidence="10">
    <location>
        <begin position="50"/>
        <end position="63"/>
    </location>
</feature>
<comment type="pathway">
    <text evidence="2 9">Lipid metabolism; fatty acid biosynthesis.</text>
</comment>
<dbReference type="PANTHER" id="PTHR45266:SF3">
    <property type="entry name" value="OXALOACETATE DECARBOXYLASE ALPHA CHAIN"/>
    <property type="match status" value="1"/>
</dbReference>
<evidence type="ECO:0000259" key="11">
    <source>
        <dbReference type="PROSITE" id="PS50968"/>
    </source>
</evidence>
<feature type="compositionally biased region" description="Gly residues" evidence="10">
    <location>
        <begin position="36"/>
        <end position="49"/>
    </location>
</feature>
<feature type="region of interest" description="Disordered" evidence="10">
    <location>
        <begin position="27"/>
        <end position="82"/>
    </location>
</feature>
<evidence type="ECO:0000256" key="2">
    <source>
        <dbReference type="ARBA" id="ARBA00005194"/>
    </source>
</evidence>
<dbReference type="InterPro" id="IPR011053">
    <property type="entry name" value="Single_hybrid_motif"/>
</dbReference>
<dbReference type="EMBL" id="JABEQK010000007">
    <property type="protein sequence ID" value="MBB2205432.1"/>
    <property type="molecule type" value="Genomic_DNA"/>
</dbReference>
<reference evidence="12 13" key="1">
    <citation type="submission" date="2020-04" db="EMBL/GenBank/DDBJ databases">
        <title>Description of novel Gluconacetobacter.</title>
        <authorList>
            <person name="Sombolestani A."/>
        </authorList>
    </citation>
    <scope>NUCLEOTIDE SEQUENCE [LARGE SCALE GENOMIC DNA]</scope>
    <source>
        <strain evidence="12 13">LMG 27800</strain>
    </source>
</reference>
<dbReference type="UniPathway" id="UPA00094"/>
<evidence type="ECO:0000256" key="3">
    <source>
        <dbReference type="ARBA" id="ARBA00017562"/>
    </source>
</evidence>
<dbReference type="Gene3D" id="2.40.50.100">
    <property type="match status" value="1"/>
</dbReference>
<gene>
    <name evidence="12" type="ORF">HLH27_10440</name>
</gene>
<evidence type="ECO:0000313" key="13">
    <source>
        <dbReference type="Proteomes" id="UP000540556"/>
    </source>
</evidence>
<keyword evidence="5 9" id="KW-0276">Fatty acid metabolism</keyword>